<evidence type="ECO:0000259" key="5">
    <source>
        <dbReference type="SMART" id="SM00507"/>
    </source>
</evidence>
<dbReference type="EMBL" id="MJIE01000001">
    <property type="protein sequence ID" value="OLR55061.1"/>
    <property type="molecule type" value="Genomic_DNA"/>
</dbReference>
<dbReference type="InterPro" id="IPR002711">
    <property type="entry name" value="HNH"/>
</dbReference>
<dbReference type="Proteomes" id="UP000187404">
    <property type="component" value="Unassembled WGS sequence"/>
</dbReference>
<evidence type="ECO:0000256" key="3">
    <source>
        <dbReference type="ARBA" id="ARBA00038412"/>
    </source>
</evidence>
<keyword evidence="2" id="KW-0378">Hydrolase</keyword>
<dbReference type="RefSeq" id="WP_075712061.1">
    <property type="nucleotide sequence ID" value="NZ_MJIE01000001.1"/>
</dbReference>
<dbReference type="GO" id="GO:0005829">
    <property type="term" value="C:cytosol"/>
    <property type="evidence" value="ECO:0007669"/>
    <property type="project" value="TreeGrafter"/>
</dbReference>
<feature type="domain" description="HNH nuclease" evidence="5">
    <location>
        <begin position="51"/>
        <end position="105"/>
    </location>
</feature>
<dbReference type="PANTHER" id="PTHR41286:SF1">
    <property type="entry name" value="HNH NUCLEASE YAJD-RELATED"/>
    <property type="match status" value="1"/>
</dbReference>
<dbReference type="SMART" id="SM00507">
    <property type="entry name" value="HNHc"/>
    <property type="match status" value="1"/>
</dbReference>
<dbReference type="CDD" id="cd00085">
    <property type="entry name" value="HNHc"/>
    <property type="match status" value="1"/>
</dbReference>
<dbReference type="Gene3D" id="1.10.30.50">
    <property type="match status" value="1"/>
</dbReference>
<organism evidence="6 7">
    <name type="scientific">Hornefia porci</name>
    <dbReference type="NCBI Taxonomy" id="2652292"/>
    <lineage>
        <taxon>Bacteria</taxon>
        <taxon>Bacillati</taxon>
        <taxon>Bacillota</taxon>
        <taxon>Clostridia</taxon>
        <taxon>Peptostreptococcales</taxon>
        <taxon>Anaerovoracaceae</taxon>
        <taxon>Hornefia</taxon>
    </lineage>
</organism>
<comment type="similarity">
    <text evidence="3">Belongs to the HNH nuclease family.</text>
</comment>
<keyword evidence="6" id="KW-0255">Endonuclease</keyword>
<dbReference type="GO" id="GO:0008270">
    <property type="term" value="F:zinc ion binding"/>
    <property type="evidence" value="ECO:0007669"/>
    <property type="project" value="InterPro"/>
</dbReference>
<evidence type="ECO:0000256" key="1">
    <source>
        <dbReference type="ARBA" id="ARBA00022722"/>
    </source>
</evidence>
<dbReference type="InterPro" id="IPR003615">
    <property type="entry name" value="HNH_nuc"/>
</dbReference>
<dbReference type="Pfam" id="PF01844">
    <property type="entry name" value="HNH"/>
    <property type="match status" value="1"/>
</dbReference>
<keyword evidence="1" id="KW-0540">Nuclease</keyword>
<dbReference type="GO" id="GO:0016787">
    <property type="term" value="F:hydrolase activity"/>
    <property type="evidence" value="ECO:0007669"/>
    <property type="project" value="UniProtKB-KW"/>
</dbReference>
<proteinExistence type="inferred from homology"/>
<dbReference type="GO" id="GO:0003676">
    <property type="term" value="F:nucleic acid binding"/>
    <property type="evidence" value="ECO:0007669"/>
    <property type="project" value="InterPro"/>
</dbReference>
<evidence type="ECO:0000256" key="4">
    <source>
        <dbReference type="ARBA" id="ARBA00040194"/>
    </source>
</evidence>
<gene>
    <name evidence="6" type="ORF">BHK98_02655</name>
</gene>
<accession>A0A1Q9JG34</accession>
<keyword evidence="7" id="KW-1185">Reference proteome</keyword>
<dbReference type="STRING" id="1261640.BHK98_02655"/>
<evidence type="ECO:0000313" key="7">
    <source>
        <dbReference type="Proteomes" id="UP000187404"/>
    </source>
</evidence>
<evidence type="ECO:0000313" key="6">
    <source>
        <dbReference type="EMBL" id="OLR55061.1"/>
    </source>
</evidence>
<protein>
    <recommendedName>
        <fullName evidence="4">Putative HNH nuclease YajD</fullName>
    </recommendedName>
</protein>
<dbReference type="GO" id="GO:0004519">
    <property type="term" value="F:endonuclease activity"/>
    <property type="evidence" value="ECO:0007669"/>
    <property type="project" value="UniProtKB-KW"/>
</dbReference>
<reference evidence="6 7" key="1">
    <citation type="journal article" date="2016" name="Appl. Environ. Microbiol.">
        <title>Function and Phylogeny of Bacterial Butyryl Coenzyme A:Acetate Transferases and Their Diversity in the Proximal Colon of Swine.</title>
        <authorList>
            <person name="Trachsel J."/>
            <person name="Bayles D.O."/>
            <person name="Looft T."/>
            <person name="Levine U.Y."/>
            <person name="Allen H.K."/>
        </authorList>
    </citation>
    <scope>NUCLEOTIDE SEQUENCE [LARGE SCALE GENOMIC DNA]</scope>
    <source>
        <strain evidence="6 7">68-3-10</strain>
    </source>
</reference>
<evidence type="ECO:0000256" key="2">
    <source>
        <dbReference type="ARBA" id="ARBA00022801"/>
    </source>
</evidence>
<dbReference type="PANTHER" id="PTHR41286">
    <property type="entry name" value="HNH NUCLEASE YAJD-RELATED"/>
    <property type="match status" value="1"/>
</dbReference>
<dbReference type="OrthoDB" id="9779761at2"/>
<sequence length="119" mass="14188">MPRRPDTPCKYPGCARLVPYGSKYCAEHTPFHRQEQRTTTEKGYGTRWQKESRAFLRANPLCIRCREQGRYVKATVVDHVVPHRGDPVLFWDRSNWQPLCKSCHDHKTMTEDRYPIYEY</sequence>
<name>A0A1Q9JG34_9FIRM</name>
<comment type="caution">
    <text evidence="6">The sequence shown here is derived from an EMBL/GenBank/DDBJ whole genome shotgun (WGS) entry which is preliminary data.</text>
</comment>
<dbReference type="AlphaFoldDB" id="A0A1Q9JG34"/>